<proteinExistence type="predicted"/>
<keyword evidence="3" id="KW-1185">Reference proteome</keyword>
<accession>A0ABS1BBM3</accession>
<evidence type="ECO:0000313" key="3">
    <source>
        <dbReference type="Proteomes" id="UP000612352"/>
    </source>
</evidence>
<dbReference type="EMBL" id="JAEDAJ010000006">
    <property type="protein sequence ID" value="MBK0332028.1"/>
    <property type="molecule type" value="Genomic_DNA"/>
</dbReference>
<reference evidence="2 3" key="1">
    <citation type="submission" date="2020-12" db="EMBL/GenBank/DDBJ databases">
        <title>Brachybacterium sp. MASK1Z-5, whole genome shotgun sequence.</title>
        <authorList>
            <person name="Tuo L."/>
        </authorList>
    </citation>
    <scope>NUCLEOTIDE SEQUENCE [LARGE SCALE GENOMIC DNA]</scope>
    <source>
        <strain evidence="2 3">MASK1Z-5</strain>
    </source>
</reference>
<feature type="transmembrane region" description="Helical" evidence="1">
    <location>
        <begin position="170"/>
        <end position="186"/>
    </location>
</feature>
<evidence type="ECO:0000313" key="2">
    <source>
        <dbReference type="EMBL" id="MBK0332028.1"/>
    </source>
</evidence>
<gene>
    <name evidence="2" type="ORF">I8D64_11520</name>
</gene>
<sequence length="249" mass="24723">MTASERAPLGAVLAVLLSLVTLTGGASVPLMAALLCVLALLVGIGWPDLLELPSALGSRIVIVATGMLAALLSVRTAETGEPLWSVVVACALGIFGAFVHQMLRHSREELSASLTGTVGGVMLTGISATWVVAQADAATPAEVGLLAASGAGLAVTLLVTAIGLPRTPRLILAIVLGAGTTALMMHEISAIAWPIALLVGAVLAVGASGVHLLLGSVLAAREPLPSLAVAAGPVATIGVVALLTQRLLG</sequence>
<keyword evidence="1" id="KW-1133">Transmembrane helix</keyword>
<dbReference type="Proteomes" id="UP000612352">
    <property type="component" value="Unassembled WGS sequence"/>
</dbReference>
<feature type="transmembrane region" description="Helical" evidence="1">
    <location>
        <begin position="83"/>
        <end position="103"/>
    </location>
</feature>
<name>A0ABS1BBM3_9MICO</name>
<protein>
    <submittedName>
        <fullName evidence="2">Uncharacterized protein</fullName>
    </submittedName>
</protein>
<keyword evidence="1" id="KW-0472">Membrane</keyword>
<evidence type="ECO:0000256" key="1">
    <source>
        <dbReference type="SAM" id="Phobius"/>
    </source>
</evidence>
<feature type="transmembrane region" description="Helical" evidence="1">
    <location>
        <begin position="56"/>
        <end position="77"/>
    </location>
</feature>
<feature type="transmembrane region" description="Helical" evidence="1">
    <location>
        <begin position="12"/>
        <end position="44"/>
    </location>
</feature>
<dbReference type="RefSeq" id="WP_200502881.1">
    <property type="nucleotide sequence ID" value="NZ_JAEDAJ010000006.1"/>
</dbReference>
<keyword evidence="1" id="KW-0812">Transmembrane</keyword>
<feature type="transmembrane region" description="Helical" evidence="1">
    <location>
        <begin position="110"/>
        <end position="133"/>
    </location>
</feature>
<feature type="transmembrane region" description="Helical" evidence="1">
    <location>
        <begin position="226"/>
        <end position="248"/>
    </location>
</feature>
<comment type="caution">
    <text evidence="2">The sequence shown here is derived from an EMBL/GenBank/DDBJ whole genome shotgun (WGS) entry which is preliminary data.</text>
</comment>
<feature type="transmembrane region" description="Helical" evidence="1">
    <location>
        <begin position="192"/>
        <end position="214"/>
    </location>
</feature>
<organism evidence="2 3">
    <name type="scientific">Brachybacterium halotolerans</name>
    <dbReference type="NCBI Taxonomy" id="2795215"/>
    <lineage>
        <taxon>Bacteria</taxon>
        <taxon>Bacillati</taxon>
        <taxon>Actinomycetota</taxon>
        <taxon>Actinomycetes</taxon>
        <taxon>Micrococcales</taxon>
        <taxon>Dermabacteraceae</taxon>
        <taxon>Brachybacterium</taxon>
    </lineage>
</organism>
<feature type="transmembrane region" description="Helical" evidence="1">
    <location>
        <begin position="145"/>
        <end position="163"/>
    </location>
</feature>